<comment type="caution">
    <text evidence="2">The sequence shown here is derived from an EMBL/GenBank/DDBJ whole genome shotgun (WGS) entry which is preliminary data.</text>
</comment>
<name>A0A0B1ZM26_9SPHN</name>
<keyword evidence="1" id="KW-1133">Transmembrane helix</keyword>
<keyword evidence="1" id="KW-0812">Transmembrane</keyword>
<feature type="transmembrane region" description="Helical" evidence="1">
    <location>
        <begin position="44"/>
        <end position="62"/>
    </location>
</feature>
<keyword evidence="3" id="KW-1185">Reference proteome</keyword>
<evidence type="ECO:0000256" key="1">
    <source>
        <dbReference type="SAM" id="Phobius"/>
    </source>
</evidence>
<evidence type="ECO:0000313" key="2">
    <source>
        <dbReference type="EMBL" id="KHK91586.1"/>
    </source>
</evidence>
<reference evidence="2 3" key="1">
    <citation type="submission" date="2014-10" db="EMBL/GenBank/DDBJ databases">
        <title>Genome sequence of Novosphingobium malaysiense MUSC 273(T).</title>
        <authorList>
            <person name="Lee L.-H."/>
        </authorList>
    </citation>
    <scope>NUCLEOTIDE SEQUENCE [LARGE SCALE GENOMIC DNA]</scope>
    <source>
        <strain evidence="2 3">MUSC 273</strain>
    </source>
</reference>
<dbReference type="OrthoDB" id="8374816at2"/>
<protein>
    <submittedName>
        <fullName evidence="2">Membrane protein</fullName>
    </submittedName>
</protein>
<feature type="transmembrane region" description="Helical" evidence="1">
    <location>
        <begin position="7"/>
        <end position="24"/>
    </location>
</feature>
<dbReference type="Proteomes" id="UP000031057">
    <property type="component" value="Unassembled WGS sequence"/>
</dbReference>
<dbReference type="EMBL" id="JTDI01000003">
    <property type="protein sequence ID" value="KHK91586.1"/>
    <property type="molecule type" value="Genomic_DNA"/>
</dbReference>
<organism evidence="2 3">
    <name type="scientific">Novosphingobium malaysiense</name>
    <dbReference type="NCBI Taxonomy" id="1348853"/>
    <lineage>
        <taxon>Bacteria</taxon>
        <taxon>Pseudomonadati</taxon>
        <taxon>Pseudomonadota</taxon>
        <taxon>Alphaproteobacteria</taxon>
        <taxon>Sphingomonadales</taxon>
        <taxon>Sphingomonadaceae</taxon>
        <taxon>Novosphingobium</taxon>
    </lineage>
</organism>
<accession>A0A0B1ZM26</accession>
<dbReference type="AlphaFoldDB" id="A0A0B1ZM26"/>
<keyword evidence="1" id="KW-0472">Membrane</keyword>
<sequence length="69" mass="7424">MLFVRIIAFIFGLLAVAMGLLWVGQGTGVVLWPADSFMLADRAWAIRGALLAAVGLIVIWLARRGNGRA</sequence>
<gene>
    <name evidence="2" type="ORF">LK12_12335</name>
</gene>
<proteinExistence type="predicted"/>
<evidence type="ECO:0000313" key="3">
    <source>
        <dbReference type="Proteomes" id="UP000031057"/>
    </source>
</evidence>